<protein>
    <submittedName>
        <fullName evidence="2">Uncharacterized protein</fullName>
    </submittedName>
</protein>
<dbReference type="EMBL" id="JALJXV010000001">
    <property type="protein sequence ID" value="MCP1673467.1"/>
    <property type="molecule type" value="Genomic_DNA"/>
</dbReference>
<accession>A0AAE3G3X6</accession>
<keyword evidence="3" id="KW-1185">Reference proteome</keyword>
<evidence type="ECO:0000256" key="1">
    <source>
        <dbReference type="SAM" id="MobiDB-lite"/>
    </source>
</evidence>
<sequence length="591" mass="67714">MATVMHATGSAPGEATTDAPDEDLRPAAEVMDLGRLGCGHQSRLSFVRSLVRQMCAQRWRIRRLRFDLDSHGCGKAIYRVETRDGDFDFVVFADKLRPEERSDRVIAERWDLTCALCQAPVDDAYLAELAANVPRQEAGRCDSRVLVLSRANRSARNFDAVLDRLAAGEQPDPAWFARVGYLYRTTAVYGNGKFGIADFARLQRWPAFARPFSAQMLTVYLVRAFSLDQIEHMARCKSPRTAVPMDRAMARYLGIGNSTGLGMAPFLIRHPRLINRWVWNRERGLARVLSASRTPSMELLHRLEVLTRRARTHVAQWLADDPAQQAANQITIRELGSLLRWIRWQRRHAALPDSPWRRLFTSARRRWSVETQELLVSLLLELHPELVDSLEDDMLAPERDDLRPDMSAQTLKQLVESRYVWALAYDFDQPDQMHYFWYRSEEKEEPRLGVRHEEPGAEREMDLGIARLVAGCHRDLAAFLRHQPEAGVVDFLIDYPQHRGIVRRVQNVGDLHYGEVRANLLAVDCLPIHLLRCKLAFFGATKFDPRSDRWVRITLFQGAPLPDELHHEPDPDWCFPVMPEGGEATGENICQ</sequence>
<dbReference type="RefSeq" id="WP_253473860.1">
    <property type="nucleotide sequence ID" value="NZ_JALJXV010000001.1"/>
</dbReference>
<evidence type="ECO:0000313" key="3">
    <source>
        <dbReference type="Proteomes" id="UP001205843"/>
    </source>
</evidence>
<dbReference type="Proteomes" id="UP001205843">
    <property type="component" value="Unassembled WGS sequence"/>
</dbReference>
<comment type="caution">
    <text evidence="2">The sequence shown here is derived from an EMBL/GenBank/DDBJ whole genome shotgun (WGS) entry which is preliminary data.</text>
</comment>
<reference evidence="2" key="1">
    <citation type="submission" date="2022-03" db="EMBL/GenBank/DDBJ databases">
        <title>Genomic Encyclopedia of Type Strains, Phase III (KMG-III): the genomes of soil and plant-associated and newly described type strains.</title>
        <authorList>
            <person name="Whitman W."/>
        </authorList>
    </citation>
    <scope>NUCLEOTIDE SEQUENCE</scope>
    <source>
        <strain evidence="2">ANL 6-2</strain>
    </source>
</reference>
<organism evidence="2 3">
    <name type="scientific">Natronocella acetinitrilica</name>
    <dbReference type="NCBI Taxonomy" id="414046"/>
    <lineage>
        <taxon>Bacteria</taxon>
        <taxon>Pseudomonadati</taxon>
        <taxon>Pseudomonadota</taxon>
        <taxon>Gammaproteobacteria</taxon>
        <taxon>Chromatiales</taxon>
        <taxon>Ectothiorhodospiraceae</taxon>
        <taxon>Natronocella</taxon>
    </lineage>
</organism>
<dbReference type="AlphaFoldDB" id="A0AAE3G3X6"/>
<proteinExistence type="predicted"/>
<gene>
    <name evidence="2" type="ORF">J2T57_000559</name>
</gene>
<feature type="region of interest" description="Disordered" evidence="1">
    <location>
        <begin position="1"/>
        <end position="22"/>
    </location>
</feature>
<name>A0AAE3G3X6_9GAMM</name>
<evidence type="ECO:0000313" key="2">
    <source>
        <dbReference type="EMBL" id="MCP1673467.1"/>
    </source>
</evidence>